<evidence type="ECO:0000313" key="9">
    <source>
        <dbReference type="Proteomes" id="UP000029733"/>
    </source>
</evidence>
<dbReference type="Gene3D" id="1.10.940.10">
    <property type="entry name" value="NusB-like"/>
    <property type="match status" value="1"/>
</dbReference>
<dbReference type="STRING" id="1677920.LS71_07165"/>
<accession>A0A4U8T8Y6</accession>
<dbReference type="GO" id="GO:0031564">
    <property type="term" value="P:transcription antitermination"/>
    <property type="evidence" value="ECO:0007669"/>
    <property type="project" value="UniProtKB-KW"/>
</dbReference>
<keyword evidence="9" id="KW-1185">Reference proteome</keyword>
<evidence type="ECO:0000259" key="7">
    <source>
        <dbReference type="Pfam" id="PF01029"/>
    </source>
</evidence>
<dbReference type="OrthoDB" id="9797817at2"/>
<evidence type="ECO:0000256" key="1">
    <source>
        <dbReference type="ARBA" id="ARBA00005952"/>
    </source>
</evidence>
<keyword evidence="3 6" id="KW-0694">RNA-binding</keyword>
<keyword evidence="4 6" id="KW-0805">Transcription regulation</keyword>
<dbReference type="RefSeq" id="WP_034355809.1">
    <property type="nucleotide sequence ID" value="NZ_JRPR02000005.1"/>
</dbReference>
<sequence length="146" mass="16474">MATRTQAREAVIGMLYAYDLGNDHIMQAARSMLEEKKIRHKQQDFAYALLQGVITNLSEIDKHIMPHLKEWDFARLGGIERAVLRLGAYEILYTQTDTPVIINEAIELGKHYGGEENAPRFINGVLDTLSKAYKKAKKDSVAKGNL</sequence>
<dbReference type="InterPro" id="IPR035926">
    <property type="entry name" value="NusB-like_sf"/>
</dbReference>
<dbReference type="GO" id="GO:0005829">
    <property type="term" value="C:cytosol"/>
    <property type="evidence" value="ECO:0007669"/>
    <property type="project" value="TreeGrafter"/>
</dbReference>
<comment type="caution">
    <text evidence="8">The sequence shown here is derived from an EMBL/GenBank/DDBJ whole genome shotgun (WGS) entry which is preliminary data.</text>
</comment>
<organism evidence="8 9">
    <name type="scientific">Helicobacter jaachi</name>
    <dbReference type="NCBI Taxonomy" id="1677920"/>
    <lineage>
        <taxon>Bacteria</taxon>
        <taxon>Pseudomonadati</taxon>
        <taxon>Campylobacterota</taxon>
        <taxon>Epsilonproteobacteria</taxon>
        <taxon>Campylobacterales</taxon>
        <taxon>Helicobacteraceae</taxon>
        <taxon>Helicobacter</taxon>
    </lineage>
</organism>
<dbReference type="GO" id="GO:0003723">
    <property type="term" value="F:RNA binding"/>
    <property type="evidence" value="ECO:0007669"/>
    <property type="project" value="UniProtKB-UniRule"/>
</dbReference>
<feature type="domain" description="NusB/RsmB/TIM44" evidence="7">
    <location>
        <begin position="6"/>
        <end position="130"/>
    </location>
</feature>
<dbReference type="SUPFAM" id="SSF48013">
    <property type="entry name" value="NusB-like"/>
    <property type="match status" value="1"/>
</dbReference>
<evidence type="ECO:0000256" key="5">
    <source>
        <dbReference type="ARBA" id="ARBA00023163"/>
    </source>
</evidence>
<evidence type="ECO:0000313" key="8">
    <source>
        <dbReference type="EMBL" id="TLD96216.1"/>
    </source>
</evidence>
<evidence type="ECO:0000256" key="6">
    <source>
        <dbReference type="HAMAP-Rule" id="MF_00073"/>
    </source>
</evidence>
<comment type="similarity">
    <text evidence="1 6">Belongs to the NusB family.</text>
</comment>
<reference evidence="8 9" key="1">
    <citation type="journal article" date="2014" name="Genome Announc.">
        <title>Draft genome sequences of eight enterohepatic helicobacter species isolated from both laboratory and wild rodents.</title>
        <authorList>
            <person name="Sheh A."/>
            <person name="Shen Z."/>
            <person name="Fox J.G."/>
        </authorList>
    </citation>
    <scope>NUCLEOTIDE SEQUENCE [LARGE SCALE GENOMIC DNA]</scope>
    <source>
        <strain evidence="8 9">MIT 09-6949</strain>
    </source>
</reference>
<evidence type="ECO:0000256" key="3">
    <source>
        <dbReference type="ARBA" id="ARBA00022884"/>
    </source>
</evidence>
<keyword evidence="2 6" id="KW-0889">Transcription antitermination</keyword>
<dbReference type="Pfam" id="PF01029">
    <property type="entry name" value="NusB"/>
    <property type="match status" value="1"/>
</dbReference>
<dbReference type="AlphaFoldDB" id="A0A4U8T8Y6"/>
<name>A0A4U8T8Y6_9HELI</name>
<dbReference type="EMBL" id="JRPR02000005">
    <property type="protein sequence ID" value="TLD96216.1"/>
    <property type="molecule type" value="Genomic_DNA"/>
</dbReference>
<gene>
    <name evidence="6 8" type="primary">nusB</name>
    <name evidence="8" type="ORF">LS71_007025</name>
</gene>
<dbReference type="InterPro" id="IPR011605">
    <property type="entry name" value="NusB_fam"/>
</dbReference>
<dbReference type="PANTHER" id="PTHR11078">
    <property type="entry name" value="N UTILIZATION SUBSTANCE PROTEIN B-RELATED"/>
    <property type="match status" value="1"/>
</dbReference>
<dbReference type="NCBIfam" id="TIGR01951">
    <property type="entry name" value="nusB"/>
    <property type="match status" value="1"/>
</dbReference>
<evidence type="ECO:0000256" key="2">
    <source>
        <dbReference type="ARBA" id="ARBA00022814"/>
    </source>
</evidence>
<dbReference type="InterPro" id="IPR006027">
    <property type="entry name" value="NusB_RsmB_TIM44"/>
</dbReference>
<dbReference type="Proteomes" id="UP000029733">
    <property type="component" value="Unassembled WGS sequence"/>
</dbReference>
<proteinExistence type="inferred from homology"/>
<dbReference type="CDD" id="cd00619">
    <property type="entry name" value="Terminator_NusB"/>
    <property type="match status" value="1"/>
</dbReference>
<evidence type="ECO:0000256" key="4">
    <source>
        <dbReference type="ARBA" id="ARBA00023015"/>
    </source>
</evidence>
<keyword evidence="5 6" id="KW-0804">Transcription</keyword>
<dbReference type="HAMAP" id="MF_00073">
    <property type="entry name" value="NusB"/>
    <property type="match status" value="1"/>
</dbReference>
<comment type="function">
    <text evidence="6">Involved in transcription antitermination. Required for transcription of ribosomal RNA (rRNA) genes. Binds specifically to the boxA antiterminator sequence of the ribosomal RNA (rrn) operons.</text>
</comment>
<protein>
    <recommendedName>
        <fullName evidence="6">Transcription antitermination protein NusB</fullName>
    </recommendedName>
    <alternativeName>
        <fullName evidence="6">Antitermination factor NusB</fullName>
    </alternativeName>
</protein>
<dbReference type="GO" id="GO:0006353">
    <property type="term" value="P:DNA-templated transcription termination"/>
    <property type="evidence" value="ECO:0007669"/>
    <property type="project" value="UniProtKB-UniRule"/>
</dbReference>
<dbReference type="PANTHER" id="PTHR11078:SF3">
    <property type="entry name" value="ANTITERMINATION NUSB DOMAIN-CONTAINING PROTEIN"/>
    <property type="match status" value="1"/>
</dbReference>